<dbReference type="STRING" id="472759.Nhal_3768"/>
<feature type="domain" description="CN hydrolase" evidence="2">
    <location>
        <begin position="3"/>
        <end position="262"/>
    </location>
</feature>
<dbReference type="InterPro" id="IPR001110">
    <property type="entry name" value="UPF0012_CS"/>
</dbReference>
<gene>
    <name evidence="3" type="ordered locus">Nhal_3768</name>
</gene>
<dbReference type="KEGG" id="nhl:Nhal_3768"/>
<dbReference type="HOGENOM" id="CLU_030130_5_0_6"/>
<dbReference type="Pfam" id="PF00795">
    <property type="entry name" value="CN_hydrolase"/>
    <property type="match status" value="1"/>
</dbReference>
<dbReference type="InterPro" id="IPR036526">
    <property type="entry name" value="C-N_Hydrolase_sf"/>
</dbReference>
<dbReference type="AlphaFoldDB" id="D5C2V9"/>
<accession>D5C2V9</accession>
<evidence type="ECO:0000256" key="1">
    <source>
        <dbReference type="ARBA" id="ARBA00010613"/>
    </source>
</evidence>
<dbReference type="PROSITE" id="PS01227">
    <property type="entry name" value="UPF0012"/>
    <property type="match status" value="1"/>
</dbReference>
<organism evidence="3 4">
    <name type="scientific">Nitrosococcus halophilus (strain Nc4)</name>
    <dbReference type="NCBI Taxonomy" id="472759"/>
    <lineage>
        <taxon>Bacteria</taxon>
        <taxon>Pseudomonadati</taxon>
        <taxon>Pseudomonadota</taxon>
        <taxon>Gammaproteobacteria</taxon>
        <taxon>Chromatiales</taxon>
        <taxon>Chromatiaceae</taxon>
        <taxon>Nitrosococcus</taxon>
    </lineage>
</organism>
<dbReference type="PANTHER" id="PTHR23088:SF50">
    <property type="entry name" value="HYDROLASE YHCX"/>
    <property type="match status" value="1"/>
</dbReference>
<evidence type="ECO:0000313" key="3">
    <source>
        <dbReference type="EMBL" id="ADE16784.1"/>
    </source>
</evidence>
<protein>
    <submittedName>
        <fullName evidence="3">Nitrilase/cyanide hydratase and apolipoprotein N-acyltransferase</fullName>
    </submittedName>
</protein>
<dbReference type="CDD" id="cd07574">
    <property type="entry name" value="nitrilase_Rim1_like"/>
    <property type="match status" value="1"/>
</dbReference>
<dbReference type="PROSITE" id="PS50263">
    <property type="entry name" value="CN_HYDROLASE"/>
    <property type="match status" value="1"/>
</dbReference>
<dbReference type="InterPro" id="IPR003010">
    <property type="entry name" value="C-N_Hydrolase"/>
</dbReference>
<keyword evidence="4" id="KW-1185">Reference proteome</keyword>
<dbReference type="RefSeq" id="WP_013034633.1">
    <property type="nucleotide sequence ID" value="NC_013960.1"/>
</dbReference>
<dbReference type="OrthoDB" id="9811121at2"/>
<comment type="similarity">
    <text evidence="1">Belongs to the carbon-nitrogen hydrolase superfamily. NIT1/NIT2 family.</text>
</comment>
<proteinExistence type="inferred from homology"/>
<sequence length="305" mass="34115">MKIRAAAAQYDISDLQSWSEYEAKITQWVERAVAQGAQLLLFPEYFSLELTALFGNEKEGTLARQLAALQESLPNFLALFRQLAKAHQVYILAGTFPVRVAEGFRNRAHLLGPRGAMVFQDKLQITRFETEQMRLRSGDDIKVFDTDFGKLGINVCYDIEFPLIARYQIEAGAKLLLVPSCTDSLAGYHRIRIGCQARALENQCYVLQAATVTCATPRSKATQIRMGAAAAYAPPARGFPDDGILTIGKINEPQWIFTDLDLEAIDKVRQTGDALNYQDWQGQKRLESAKLEQVKVIAGHRPYSP</sequence>
<name>D5C2V9_NITHN</name>
<dbReference type="Proteomes" id="UP000001844">
    <property type="component" value="Chromosome"/>
</dbReference>
<dbReference type="PANTHER" id="PTHR23088">
    <property type="entry name" value="NITRILASE-RELATED"/>
    <property type="match status" value="1"/>
</dbReference>
<evidence type="ECO:0000313" key="4">
    <source>
        <dbReference type="Proteomes" id="UP000001844"/>
    </source>
</evidence>
<reference evidence="4" key="1">
    <citation type="submission" date="2010-04" db="EMBL/GenBank/DDBJ databases">
        <title>Complete genome sequence of Nitrosococcus halophilus Nc4, a salt-adapted, aerobic obligate ammonia-oxidizing sulfur purple bacterium.</title>
        <authorList>
            <consortium name="US DOE Joint Genome Institute"/>
            <person name="Campbell M.A."/>
            <person name="Malfatti S.A."/>
            <person name="Chain P.S.G."/>
            <person name="Heidelberg J.F."/>
            <person name="Ward B.B."/>
            <person name="Klotz M.G."/>
        </authorList>
    </citation>
    <scope>NUCLEOTIDE SEQUENCE [LARGE SCALE GENOMIC DNA]</scope>
    <source>
        <strain evidence="4">Nc4</strain>
    </source>
</reference>
<dbReference type="Gene3D" id="3.60.110.10">
    <property type="entry name" value="Carbon-nitrogen hydrolase"/>
    <property type="match status" value="1"/>
</dbReference>
<evidence type="ECO:0000259" key="2">
    <source>
        <dbReference type="PROSITE" id="PS50263"/>
    </source>
</evidence>
<dbReference type="eggNOG" id="COG0388">
    <property type="taxonomic scope" value="Bacteria"/>
</dbReference>
<dbReference type="SUPFAM" id="SSF56317">
    <property type="entry name" value="Carbon-nitrogen hydrolase"/>
    <property type="match status" value="1"/>
</dbReference>
<dbReference type="EMBL" id="CP001798">
    <property type="protein sequence ID" value="ADE16784.1"/>
    <property type="molecule type" value="Genomic_DNA"/>
</dbReference>